<feature type="signal peptide" evidence="2">
    <location>
        <begin position="1"/>
        <end position="20"/>
    </location>
</feature>
<reference evidence="3" key="1">
    <citation type="submission" date="2021-10" db="EMBL/GenBank/DDBJ databases">
        <title>Roseicella aerolatum sp. nov., isolated from aerosols of e-waste dismantling site.</title>
        <authorList>
            <person name="Qin T."/>
        </authorList>
    </citation>
    <scope>NUCLEOTIDE SEQUENCE</scope>
    <source>
        <strain evidence="3">GB24</strain>
    </source>
</reference>
<sequence>MPRRILLVAAALAALGTAAACSDGPRRLAEPSGPVFRLNPDRWPDTAPTAGRTATR</sequence>
<dbReference type="AlphaFoldDB" id="A0A9X1III1"/>
<evidence type="ECO:0000313" key="4">
    <source>
        <dbReference type="Proteomes" id="UP001139311"/>
    </source>
</evidence>
<dbReference type="PROSITE" id="PS51257">
    <property type="entry name" value="PROKAR_LIPOPROTEIN"/>
    <property type="match status" value="1"/>
</dbReference>
<protein>
    <submittedName>
        <fullName evidence="3">Uncharacterized protein</fullName>
    </submittedName>
</protein>
<dbReference type="RefSeq" id="WP_226612847.1">
    <property type="nucleotide sequence ID" value="NZ_JAJAQI010000049.1"/>
</dbReference>
<evidence type="ECO:0000256" key="2">
    <source>
        <dbReference type="SAM" id="SignalP"/>
    </source>
</evidence>
<feature type="chain" id="PRO_5040942161" evidence="2">
    <location>
        <begin position="21"/>
        <end position="56"/>
    </location>
</feature>
<keyword evidence="2" id="KW-0732">Signal</keyword>
<organism evidence="3 4">
    <name type="scientific">Roseicella aerolata</name>
    <dbReference type="NCBI Taxonomy" id="2883479"/>
    <lineage>
        <taxon>Bacteria</taxon>
        <taxon>Pseudomonadati</taxon>
        <taxon>Pseudomonadota</taxon>
        <taxon>Alphaproteobacteria</taxon>
        <taxon>Acetobacterales</taxon>
        <taxon>Roseomonadaceae</taxon>
        <taxon>Roseicella</taxon>
    </lineage>
</organism>
<dbReference type="EMBL" id="JAJAQI010000049">
    <property type="protein sequence ID" value="MCB4824669.1"/>
    <property type="molecule type" value="Genomic_DNA"/>
</dbReference>
<accession>A0A9X1III1</accession>
<gene>
    <name evidence="3" type="ORF">LHA35_23350</name>
</gene>
<evidence type="ECO:0000256" key="1">
    <source>
        <dbReference type="SAM" id="MobiDB-lite"/>
    </source>
</evidence>
<keyword evidence="4" id="KW-1185">Reference proteome</keyword>
<proteinExistence type="predicted"/>
<comment type="caution">
    <text evidence="3">The sequence shown here is derived from an EMBL/GenBank/DDBJ whole genome shotgun (WGS) entry which is preliminary data.</text>
</comment>
<feature type="region of interest" description="Disordered" evidence="1">
    <location>
        <begin position="22"/>
        <end position="56"/>
    </location>
</feature>
<evidence type="ECO:0000313" key="3">
    <source>
        <dbReference type="EMBL" id="MCB4824669.1"/>
    </source>
</evidence>
<dbReference type="Proteomes" id="UP001139311">
    <property type="component" value="Unassembled WGS sequence"/>
</dbReference>
<name>A0A9X1III1_9PROT</name>